<reference evidence="2" key="1">
    <citation type="journal article" date="2018" name="BMC Genomics">
        <title>Genomic insights into host adaptation between the wheat stripe rust pathogen (Puccinia striiformis f. sp. tritici) and the barley stripe rust pathogen (Puccinia striiformis f. sp. hordei).</title>
        <authorList>
            <person name="Xia C."/>
            <person name="Wang M."/>
            <person name="Yin C."/>
            <person name="Cornejo O.E."/>
            <person name="Hulbert S.H."/>
            <person name="Chen X."/>
        </authorList>
    </citation>
    <scope>NUCLEOTIDE SEQUENCE [LARGE SCALE GENOMIC DNA]</scope>
    <source>
        <strain evidence="2">93-210</strain>
    </source>
</reference>
<evidence type="ECO:0000313" key="2">
    <source>
        <dbReference type="Proteomes" id="UP001060170"/>
    </source>
</evidence>
<evidence type="ECO:0000313" key="1">
    <source>
        <dbReference type="EMBL" id="KAI7943816.1"/>
    </source>
</evidence>
<feature type="non-terminal residue" evidence="1">
    <location>
        <position position="249"/>
    </location>
</feature>
<dbReference type="Proteomes" id="UP001060170">
    <property type="component" value="Chromosome 11"/>
</dbReference>
<reference evidence="1 2" key="3">
    <citation type="journal article" date="2022" name="Microbiol. Spectr.">
        <title>Folding features and dynamics of 3D genome architecture in plant fungal pathogens.</title>
        <authorList>
            <person name="Xia C."/>
        </authorList>
    </citation>
    <scope>NUCLEOTIDE SEQUENCE [LARGE SCALE GENOMIC DNA]</scope>
    <source>
        <strain evidence="1 2">93-210</strain>
    </source>
</reference>
<protein>
    <submittedName>
        <fullName evidence="1">Uncharacterized protein</fullName>
    </submittedName>
</protein>
<dbReference type="EMBL" id="CM045875">
    <property type="protein sequence ID" value="KAI7943816.1"/>
    <property type="molecule type" value="Genomic_DNA"/>
</dbReference>
<organism evidence="1 2">
    <name type="scientific">Puccinia striiformis f. sp. tritici</name>
    <dbReference type="NCBI Taxonomy" id="168172"/>
    <lineage>
        <taxon>Eukaryota</taxon>
        <taxon>Fungi</taxon>
        <taxon>Dikarya</taxon>
        <taxon>Basidiomycota</taxon>
        <taxon>Pucciniomycotina</taxon>
        <taxon>Pucciniomycetes</taxon>
        <taxon>Pucciniales</taxon>
        <taxon>Pucciniaceae</taxon>
        <taxon>Puccinia</taxon>
    </lineage>
</organism>
<name>A0ACC0E343_9BASI</name>
<gene>
    <name evidence="1" type="ORF">MJO28_011344</name>
</gene>
<sequence>MGLLVSDAHYNQCLRKAPPSVSQALFKKFSCHLSDNLKYRLRTSFRVLILDLAIRLAHGADAAQLYVDGPGGCGKTFLMNVISHYMKAMDIPLLTVLSSGVASLMLVDSSTAHSRFTIPITLEANTMCNWNCRAPKWLLSIGNGTGQAEFTEDRVLKFGSVFINPSDALVCHKVISTSVSINAMATNQESGNADEAVTEEVLHTFKISGFPNSLLKLKVGIPIILLRNLDLNNGLSNRTQLLILDIQEQ</sequence>
<reference evidence="2" key="2">
    <citation type="journal article" date="2018" name="Mol. Plant Microbe Interact.">
        <title>Genome sequence resources for the wheat stripe rust pathogen (Puccinia striiformis f. sp. tritici) and the barley stripe rust pathogen (Puccinia striiformis f. sp. hordei).</title>
        <authorList>
            <person name="Xia C."/>
            <person name="Wang M."/>
            <person name="Yin C."/>
            <person name="Cornejo O.E."/>
            <person name="Hulbert S.H."/>
            <person name="Chen X."/>
        </authorList>
    </citation>
    <scope>NUCLEOTIDE SEQUENCE [LARGE SCALE GENOMIC DNA]</scope>
    <source>
        <strain evidence="2">93-210</strain>
    </source>
</reference>
<proteinExistence type="predicted"/>
<keyword evidence="2" id="KW-1185">Reference proteome</keyword>
<comment type="caution">
    <text evidence="1">The sequence shown here is derived from an EMBL/GenBank/DDBJ whole genome shotgun (WGS) entry which is preliminary data.</text>
</comment>
<accession>A0ACC0E343</accession>